<evidence type="ECO:0000259" key="1">
    <source>
        <dbReference type="Pfam" id="PF04457"/>
    </source>
</evidence>
<sequence length="113" mass="13291">MSGGRVSYVRRAFSPCEAAPMFPDRCQTSREMYHRIRWDPRLDPSEFVIGYDAHGERLEEMPFAAFIPDGEIPWHRVWYFRRGHERVWDRRERIERKRSGGDVQGVPALGPTG</sequence>
<reference evidence="2 3" key="2">
    <citation type="submission" date="2016-12" db="EMBL/GenBank/DDBJ databases">
        <title>Draft Genome Sequence of Cystobacter ferrugineus Strain Cbfe23.</title>
        <authorList>
            <person name="Akbar S."/>
            <person name="Dowd S.E."/>
            <person name="Stevens D.C."/>
        </authorList>
    </citation>
    <scope>NUCLEOTIDE SEQUENCE [LARGE SCALE GENOMIC DNA]</scope>
    <source>
        <strain evidence="2 3">Cbfe23</strain>
    </source>
</reference>
<evidence type="ECO:0000313" key="2">
    <source>
        <dbReference type="EMBL" id="OJH34973.1"/>
    </source>
</evidence>
<accession>A0A1L9AYJ3</accession>
<dbReference type="EMBL" id="MPIN01000016">
    <property type="protein sequence ID" value="OJH34973.1"/>
    <property type="molecule type" value="Genomic_DNA"/>
</dbReference>
<dbReference type="STRING" id="83449.BON30_41060"/>
<dbReference type="Pfam" id="PF04457">
    <property type="entry name" value="MJ1316"/>
    <property type="match status" value="1"/>
</dbReference>
<dbReference type="InterPro" id="IPR040459">
    <property type="entry name" value="MJ1316"/>
</dbReference>
<organism evidence="2 3">
    <name type="scientific">Cystobacter ferrugineus</name>
    <dbReference type="NCBI Taxonomy" id="83449"/>
    <lineage>
        <taxon>Bacteria</taxon>
        <taxon>Pseudomonadati</taxon>
        <taxon>Myxococcota</taxon>
        <taxon>Myxococcia</taxon>
        <taxon>Myxococcales</taxon>
        <taxon>Cystobacterineae</taxon>
        <taxon>Archangiaceae</taxon>
        <taxon>Cystobacter</taxon>
    </lineage>
</organism>
<feature type="domain" description="MJ1316 RNA cyclic group end recognition" evidence="1">
    <location>
        <begin position="28"/>
        <end position="90"/>
    </location>
</feature>
<name>A0A1L9AYJ3_9BACT</name>
<keyword evidence="3" id="KW-1185">Reference proteome</keyword>
<protein>
    <recommendedName>
        <fullName evidence="1">MJ1316 RNA cyclic group end recognition domain-containing protein</fullName>
    </recommendedName>
</protein>
<reference evidence="3" key="1">
    <citation type="submission" date="2016-11" db="EMBL/GenBank/DDBJ databases">
        <authorList>
            <person name="Shukria A."/>
            <person name="Stevens D.C."/>
        </authorList>
    </citation>
    <scope>NUCLEOTIDE SEQUENCE [LARGE SCALE GENOMIC DNA]</scope>
    <source>
        <strain evidence="3">Cbfe23</strain>
    </source>
</reference>
<dbReference type="AlphaFoldDB" id="A0A1L9AYJ3"/>
<proteinExistence type="predicted"/>
<gene>
    <name evidence="2" type="ORF">BON30_41060</name>
</gene>
<comment type="caution">
    <text evidence="2">The sequence shown here is derived from an EMBL/GenBank/DDBJ whole genome shotgun (WGS) entry which is preliminary data.</text>
</comment>
<dbReference type="Proteomes" id="UP000182229">
    <property type="component" value="Unassembled WGS sequence"/>
</dbReference>
<evidence type="ECO:0000313" key="3">
    <source>
        <dbReference type="Proteomes" id="UP000182229"/>
    </source>
</evidence>